<accession>A0AAV3F1L0</accession>
<feature type="transmembrane region" description="Helical" evidence="1">
    <location>
        <begin position="122"/>
        <end position="139"/>
    </location>
</feature>
<evidence type="ECO:0000313" key="3">
    <source>
        <dbReference type="EMBL" id="EHO09743.1"/>
    </source>
</evidence>
<sequence>MKKLQLLRHSYLSKLQAYWNNLSIKRQRVLLLTAFTLYTLVCLFIVKTSFSSKIKQAISREDQSNIKPVKYLLKRQKIESHSIIKLNIMNQDQLSNKTHQIEKVPKEKKAIQNLIEKHKKHIVFALMGIVFLGVMYLLFKPEEKELISHNDSVPEAITKGMPTDKVKAYEKELWEQKKQENENQIHSLADYWNDSQEEPTSSYNHKNYNEEPTYTPYERSYENYKQTQDVLGSFYSSTENPETDRLKKQIEELEKQLEEKDAPTTITMDNQLELMEKSFQMAAKYLPNGQTPNISVPANQTSSVKTIPSKKQAITVLDKTSKEIVSLLVKPTSLLDFLPINPKSNQTFYTAEGEGKAQIHKNSIRVSIKEDQVIVNEGYTKLRLLESIVINGALLPSESTLIAKVKVNSGRLELIVNSIKIEETIIETELIGYDNYGQRGLEVLDLQEISASKEIIANMGQTAGTSISMSRSASDQIATDLTKGLIQGVSGYFSKKVKAQRVTLKQGQELFLVPKE</sequence>
<comment type="caution">
    <text evidence="3">The sequence shown here is derived from an EMBL/GenBank/DDBJ whole genome shotgun (WGS) entry which is preliminary data.</text>
</comment>
<dbReference type="InterPro" id="IPR022187">
    <property type="entry name" value="Conjug_transposon_TraM"/>
</dbReference>
<evidence type="ECO:0000256" key="1">
    <source>
        <dbReference type="SAM" id="Phobius"/>
    </source>
</evidence>
<keyword evidence="1" id="KW-1133">Transmembrane helix</keyword>
<protein>
    <submittedName>
        <fullName evidence="3">Conjugative transposon TraM protein</fullName>
    </submittedName>
</protein>
<name>A0AAV3F1L0_9FLAO</name>
<keyword evidence="1" id="KW-0472">Membrane</keyword>
<dbReference type="Proteomes" id="UP000004834">
    <property type="component" value="Unassembled WGS sequence"/>
</dbReference>
<organism evidence="3 4">
    <name type="scientific">Myroides odoratimimus CIP 101113</name>
    <dbReference type="NCBI Taxonomy" id="883154"/>
    <lineage>
        <taxon>Bacteria</taxon>
        <taxon>Pseudomonadati</taxon>
        <taxon>Bacteroidota</taxon>
        <taxon>Flavobacteriia</taxon>
        <taxon>Flavobacteriales</taxon>
        <taxon>Flavobacteriaceae</taxon>
        <taxon>Myroides</taxon>
    </lineage>
</organism>
<evidence type="ECO:0000259" key="2">
    <source>
        <dbReference type="Pfam" id="PF12508"/>
    </source>
</evidence>
<dbReference type="AlphaFoldDB" id="A0AAV3F1L0"/>
<dbReference type="EMBL" id="AGEE01000030">
    <property type="protein sequence ID" value="EHO09743.1"/>
    <property type="molecule type" value="Genomic_DNA"/>
</dbReference>
<keyword evidence="1" id="KW-0812">Transmembrane</keyword>
<reference evidence="3 4" key="1">
    <citation type="submission" date="2011-11" db="EMBL/GenBank/DDBJ databases">
        <title>The Genome Sequence of Myroides odoratimimus CIP 101113.</title>
        <authorList>
            <person name="Earl A."/>
            <person name="Ward D."/>
            <person name="Feldgarden M."/>
            <person name="Gevers D."/>
            <person name="Huys G."/>
            <person name="Young S.K."/>
            <person name="Zeng Q."/>
            <person name="Gargeya S."/>
            <person name="Fitzgerald M."/>
            <person name="Haas B."/>
            <person name="Abouelleil A."/>
            <person name="Alvarado L."/>
            <person name="Arachchi H.M."/>
            <person name="Berlin A."/>
            <person name="Brown A."/>
            <person name="Chapman S.B."/>
            <person name="Chen Z."/>
            <person name="Dunbar C."/>
            <person name="Freedman E."/>
            <person name="Gearin G."/>
            <person name="Goldberg J."/>
            <person name="Griggs A."/>
            <person name="Gujja S."/>
            <person name="Heiman D."/>
            <person name="Howarth C."/>
            <person name="Larson L."/>
            <person name="Lui A."/>
            <person name="MacDonald P.J.P."/>
            <person name="Montmayeur A."/>
            <person name="Murphy C."/>
            <person name="Neiman D."/>
            <person name="Pearson M."/>
            <person name="Priest M."/>
            <person name="Roberts A."/>
            <person name="Saif S."/>
            <person name="Shea T."/>
            <person name="Shenoy N."/>
            <person name="Sisk P."/>
            <person name="Stolte C."/>
            <person name="Sykes S."/>
            <person name="Wortman J."/>
            <person name="Nusbaum C."/>
            <person name="Birren B."/>
        </authorList>
    </citation>
    <scope>NUCLEOTIDE SEQUENCE [LARGE SCALE GENOMIC DNA]</scope>
    <source>
        <strain evidence="3 4">CIP 101113</strain>
    </source>
</reference>
<feature type="domain" description="Conjugative transposon TraM C-terminal" evidence="2">
    <location>
        <begin position="364"/>
        <end position="513"/>
    </location>
</feature>
<gene>
    <name evidence="3" type="ORF">HMPREF9715_02296</name>
</gene>
<dbReference type="NCBIfam" id="TIGR03779">
    <property type="entry name" value="Bac_Flav_CT_M"/>
    <property type="match status" value="1"/>
</dbReference>
<proteinExistence type="predicted"/>
<feature type="transmembrane region" description="Helical" evidence="1">
    <location>
        <begin position="29"/>
        <end position="46"/>
    </location>
</feature>
<evidence type="ECO:0000313" key="4">
    <source>
        <dbReference type="Proteomes" id="UP000004834"/>
    </source>
</evidence>
<dbReference type="InterPro" id="IPR055407">
    <property type="entry name" value="TraM_C"/>
</dbReference>
<dbReference type="Pfam" id="PF12508">
    <property type="entry name" value="Transposon_TraM"/>
    <property type="match status" value="1"/>
</dbReference>